<dbReference type="OrthoDB" id="439943at2759"/>
<keyword evidence="7" id="KW-0472">Membrane</keyword>
<keyword evidence="5" id="KW-0735">Signal-anchor</keyword>
<dbReference type="Proteomes" id="UP000191024">
    <property type="component" value="Chromosome E"/>
</dbReference>
<dbReference type="GO" id="GO:0005794">
    <property type="term" value="C:Golgi apparatus"/>
    <property type="evidence" value="ECO:0007669"/>
    <property type="project" value="TreeGrafter"/>
</dbReference>
<dbReference type="GO" id="GO:0000026">
    <property type="term" value="F:alpha-1,2-mannosyltransferase activity"/>
    <property type="evidence" value="ECO:0007669"/>
    <property type="project" value="TreeGrafter"/>
</dbReference>
<evidence type="ECO:0000256" key="3">
    <source>
        <dbReference type="ARBA" id="ARBA00022676"/>
    </source>
</evidence>
<dbReference type="EMBL" id="LT598465">
    <property type="protein sequence ID" value="SCU90788.1"/>
    <property type="molecule type" value="Genomic_DNA"/>
</dbReference>
<dbReference type="PIRSF" id="PIRSF018153">
    <property type="entry name" value="Glyco_trans_15"/>
    <property type="match status" value="1"/>
</dbReference>
<reference evidence="8 9" key="1">
    <citation type="submission" date="2016-03" db="EMBL/GenBank/DDBJ databases">
        <authorList>
            <person name="Devillers H."/>
        </authorList>
    </citation>
    <scope>NUCLEOTIDE SEQUENCE [LARGE SCALE GENOMIC DNA]</scope>
    <source>
        <strain evidence="8">CBS 11717</strain>
    </source>
</reference>
<dbReference type="PANTHER" id="PTHR31121">
    <property type="entry name" value="ALPHA-1,2 MANNOSYLTRANSFERASE KTR1"/>
    <property type="match status" value="1"/>
</dbReference>
<evidence type="ECO:0000256" key="2">
    <source>
        <dbReference type="ARBA" id="ARBA00007677"/>
    </source>
</evidence>
<gene>
    <name evidence="8" type="ORF">LAMI_0E03598G</name>
</gene>
<feature type="active site" description="Nucleophile" evidence="6">
    <location>
        <position position="323"/>
    </location>
</feature>
<organism evidence="8 9">
    <name type="scientific">Lachancea mirantina</name>
    <dbReference type="NCBI Taxonomy" id="1230905"/>
    <lineage>
        <taxon>Eukaryota</taxon>
        <taxon>Fungi</taxon>
        <taxon>Dikarya</taxon>
        <taxon>Ascomycota</taxon>
        <taxon>Saccharomycotina</taxon>
        <taxon>Saccharomycetes</taxon>
        <taxon>Saccharomycetales</taxon>
        <taxon>Saccharomycetaceae</taxon>
        <taxon>Lachancea</taxon>
    </lineage>
</organism>
<proteinExistence type="inferred from homology"/>
<evidence type="ECO:0000256" key="6">
    <source>
        <dbReference type="PIRSR" id="PIRSR018153-1"/>
    </source>
</evidence>
<comment type="similarity">
    <text evidence="2">Belongs to the glycosyltransferase 15 family.</text>
</comment>
<dbReference type="InterPro" id="IPR002685">
    <property type="entry name" value="Glyco_trans_15"/>
</dbReference>
<dbReference type="PANTHER" id="PTHR31121:SF2">
    <property type="entry name" value="MANNOSYLTRANSFERASE KTR5-RELATED"/>
    <property type="match status" value="1"/>
</dbReference>
<name>A0A1G4JJT1_9SACH</name>
<dbReference type="GO" id="GO:0006487">
    <property type="term" value="P:protein N-linked glycosylation"/>
    <property type="evidence" value="ECO:0007669"/>
    <property type="project" value="TreeGrafter"/>
</dbReference>
<evidence type="ECO:0000313" key="9">
    <source>
        <dbReference type="Proteomes" id="UP000191024"/>
    </source>
</evidence>
<evidence type="ECO:0000256" key="4">
    <source>
        <dbReference type="ARBA" id="ARBA00022679"/>
    </source>
</evidence>
<feature type="transmembrane region" description="Helical" evidence="7">
    <location>
        <begin position="14"/>
        <end position="32"/>
    </location>
</feature>
<dbReference type="Pfam" id="PF01793">
    <property type="entry name" value="Glyco_transf_15"/>
    <property type="match status" value="1"/>
</dbReference>
<keyword evidence="9" id="KW-1185">Reference proteome</keyword>
<protein>
    <submittedName>
        <fullName evidence="8">LAMI_0E03598g1_1</fullName>
    </submittedName>
</protein>
<keyword evidence="7" id="KW-1133">Transmembrane helix</keyword>
<keyword evidence="3" id="KW-0328">Glycosyltransferase</keyword>
<dbReference type="GO" id="GO:0016020">
    <property type="term" value="C:membrane"/>
    <property type="evidence" value="ECO:0007669"/>
    <property type="project" value="UniProtKB-SubCell"/>
</dbReference>
<evidence type="ECO:0000313" key="8">
    <source>
        <dbReference type="EMBL" id="SCU90788.1"/>
    </source>
</evidence>
<keyword evidence="7" id="KW-0812">Transmembrane</keyword>
<sequence>MASNVARLSSRNKIVRLFYGIILTFLAWKFIFRRAGLQKLNEPNDFSEVAVGSKVDDVFFAGCRDPFAYTEQAGYQRQNATFVMLTRNNELKDVLATMRSLERHFNQWFMYPYVFLNEDPFTEEFQERVRDATAADVSFGLVEESDWEFPRDVRQSAEFKEYIADQGDRGIMYGNMESYHKMCRFYSGTFFKHPLVARNRWYWRIEPDVEFFCDITYDPFYEMEIRNKKYAFTVLIRELYWTVPNLFRQTRSFVREHGIKVGHPLWRVFVDERKQHEPEPLENIDPRDRLAALISRATNPLPIEEDKFDNEEYNLCHFWTNFEIARVDIFNSRIYQAYFEHLENSGGFWTERWGDAPVHSLGLALSLKIEDIHYFRDIGYQHSTLAHCPANRAGAQLPYVTNPEHARIFASKSSRSASIFRRFTRFRSPETEYGVGCRCECPRKRDVEDNAWECFAKWYEATRP</sequence>
<comment type="subcellular location">
    <subcellularLocation>
        <location evidence="1">Membrane</location>
        <topology evidence="1">Single-pass type II membrane protein</topology>
    </subcellularLocation>
</comment>
<evidence type="ECO:0000256" key="1">
    <source>
        <dbReference type="ARBA" id="ARBA00004606"/>
    </source>
</evidence>
<dbReference type="GO" id="GO:0000032">
    <property type="term" value="P:cell wall mannoprotein biosynthetic process"/>
    <property type="evidence" value="ECO:0007669"/>
    <property type="project" value="TreeGrafter"/>
</dbReference>
<dbReference type="AlphaFoldDB" id="A0A1G4JJT1"/>
<evidence type="ECO:0000256" key="7">
    <source>
        <dbReference type="SAM" id="Phobius"/>
    </source>
</evidence>
<evidence type="ECO:0000256" key="5">
    <source>
        <dbReference type="ARBA" id="ARBA00022968"/>
    </source>
</evidence>
<keyword evidence="4" id="KW-0808">Transferase</keyword>
<dbReference type="SUPFAM" id="SSF53448">
    <property type="entry name" value="Nucleotide-diphospho-sugar transferases"/>
    <property type="match status" value="1"/>
</dbReference>
<accession>A0A1G4JJT1</accession>
<dbReference type="Gene3D" id="3.90.550.10">
    <property type="entry name" value="Spore Coat Polysaccharide Biosynthesis Protein SpsA, Chain A"/>
    <property type="match status" value="1"/>
</dbReference>
<dbReference type="InterPro" id="IPR029044">
    <property type="entry name" value="Nucleotide-diphossugar_trans"/>
</dbReference>